<dbReference type="AlphaFoldDB" id="A0A9X2KKL6"/>
<accession>A0A9X2KKL6</accession>
<proteinExistence type="predicted"/>
<feature type="transmembrane region" description="Helical" evidence="2">
    <location>
        <begin position="66"/>
        <end position="88"/>
    </location>
</feature>
<protein>
    <submittedName>
        <fullName evidence="3">Uncharacterized protein</fullName>
    </submittedName>
</protein>
<dbReference type="EMBL" id="JAMLDX010000006">
    <property type="protein sequence ID" value="MCP3730644.1"/>
    <property type="molecule type" value="Genomic_DNA"/>
</dbReference>
<organism evidence="3 4">
    <name type="scientific">Sphingomonas tagetis</name>
    <dbReference type="NCBI Taxonomy" id="2949092"/>
    <lineage>
        <taxon>Bacteria</taxon>
        <taxon>Pseudomonadati</taxon>
        <taxon>Pseudomonadota</taxon>
        <taxon>Alphaproteobacteria</taxon>
        <taxon>Sphingomonadales</taxon>
        <taxon>Sphingomonadaceae</taxon>
        <taxon>Sphingomonas</taxon>
    </lineage>
</organism>
<feature type="transmembrane region" description="Helical" evidence="2">
    <location>
        <begin position="12"/>
        <end position="33"/>
    </location>
</feature>
<reference evidence="3" key="1">
    <citation type="submission" date="2022-05" db="EMBL/GenBank/DDBJ databases">
        <title>Sphingomonas sp. strain MG17 Genome sequencing and assembly.</title>
        <authorList>
            <person name="Kim I."/>
        </authorList>
    </citation>
    <scope>NUCLEOTIDE SEQUENCE</scope>
    <source>
        <strain evidence="3">MG17</strain>
    </source>
</reference>
<feature type="region of interest" description="Disordered" evidence="1">
    <location>
        <begin position="283"/>
        <end position="313"/>
    </location>
</feature>
<keyword evidence="2" id="KW-0812">Transmembrane</keyword>
<dbReference type="Proteomes" id="UP001139451">
    <property type="component" value="Unassembled WGS sequence"/>
</dbReference>
<evidence type="ECO:0000256" key="2">
    <source>
        <dbReference type="SAM" id="Phobius"/>
    </source>
</evidence>
<keyword evidence="2" id="KW-0472">Membrane</keyword>
<evidence type="ECO:0000313" key="3">
    <source>
        <dbReference type="EMBL" id="MCP3730644.1"/>
    </source>
</evidence>
<sequence length="313" mass="32544">MVAYSLVQRLTPNLVLAVAGAVGVIAALGALLVPGALFESAVLTGGIAAFMPAAEPPLGTTARICLAAFAGGGVALLAWAGLTLLTGLPQLRVELAKRGPVVRRADAHPDAPPREPLRAGRDLGFEPAVEADELELELEPFDLDVLELPPEPVIAMGAPAPTAESPIESDFQPEAEPIALPIRADAPPPPPVQPLPADLDLPLAVFDPGALPDAPLEAPRPVAPLLRSQPRAPVYAQGERFETFDLSLAVSPPAEPATAPITGPETVATVHSLLDRLERGIARRALPADSEPMPETQGLESALESLRRMAVRG</sequence>
<keyword evidence="2" id="KW-1133">Transmembrane helix</keyword>
<keyword evidence="4" id="KW-1185">Reference proteome</keyword>
<evidence type="ECO:0000313" key="4">
    <source>
        <dbReference type="Proteomes" id="UP001139451"/>
    </source>
</evidence>
<comment type="caution">
    <text evidence="3">The sequence shown here is derived from an EMBL/GenBank/DDBJ whole genome shotgun (WGS) entry which is preliminary data.</text>
</comment>
<gene>
    <name evidence="3" type="ORF">M9978_09410</name>
</gene>
<evidence type="ECO:0000256" key="1">
    <source>
        <dbReference type="SAM" id="MobiDB-lite"/>
    </source>
</evidence>
<name>A0A9X2KKL6_9SPHN</name>